<dbReference type="Pfam" id="PF05856">
    <property type="entry name" value="ARPC4"/>
    <property type="match status" value="1"/>
</dbReference>
<comment type="subcellular location">
    <subcellularLocation>
        <location evidence="1">Cytoplasm</location>
        <location evidence="1">Cytoskeleton</location>
    </subcellularLocation>
</comment>
<keyword evidence="5" id="KW-0206">Cytoskeleton</keyword>
<protein>
    <submittedName>
        <fullName evidence="6">Actin-related protein 2/3 complex subunit 4</fullName>
    </submittedName>
</protein>
<evidence type="ECO:0000256" key="5">
    <source>
        <dbReference type="ARBA" id="ARBA00023212"/>
    </source>
</evidence>
<comment type="caution">
    <text evidence="6">The sequence shown here is derived from an EMBL/GenBank/DDBJ whole genome shotgun (WGS) entry which is preliminary data.</text>
</comment>
<proteinExistence type="inferred from homology"/>
<dbReference type="GO" id="GO:0051015">
    <property type="term" value="F:actin filament binding"/>
    <property type="evidence" value="ECO:0007669"/>
    <property type="project" value="TreeGrafter"/>
</dbReference>
<dbReference type="Proteomes" id="UP000485058">
    <property type="component" value="Unassembled WGS sequence"/>
</dbReference>
<dbReference type="PANTHER" id="PTHR22629:SF0">
    <property type="entry name" value="ACTIN-RELATED PROTEIN 2_3 COMPLEX SUBUNIT 4"/>
    <property type="match status" value="1"/>
</dbReference>
<dbReference type="EMBL" id="BLLF01003907">
    <property type="protein sequence ID" value="GFH28510.1"/>
    <property type="molecule type" value="Genomic_DNA"/>
</dbReference>
<evidence type="ECO:0000313" key="6">
    <source>
        <dbReference type="EMBL" id="GFH28510.1"/>
    </source>
</evidence>
<evidence type="ECO:0000256" key="1">
    <source>
        <dbReference type="ARBA" id="ARBA00004245"/>
    </source>
</evidence>
<gene>
    <name evidence="6" type="ORF">HaLaN_27014</name>
</gene>
<dbReference type="PANTHER" id="PTHR22629">
    <property type="entry name" value="ARP2/3 COMPLEX 20 KD SUBUNIT"/>
    <property type="match status" value="1"/>
</dbReference>
<evidence type="ECO:0000313" key="7">
    <source>
        <dbReference type="Proteomes" id="UP000485058"/>
    </source>
</evidence>
<dbReference type="GO" id="GO:0005885">
    <property type="term" value="C:Arp2/3 protein complex"/>
    <property type="evidence" value="ECO:0007669"/>
    <property type="project" value="InterPro"/>
</dbReference>
<evidence type="ECO:0000256" key="4">
    <source>
        <dbReference type="ARBA" id="ARBA00023203"/>
    </source>
</evidence>
<evidence type="ECO:0000256" key="2">
    <source>
        <dbReference type="ARBA" id="ARBA00005919"/>
    </source>
</evidence>
<dbReference type="Gene3D" id="3.30.1460.20">
    <property type="match status" value="1"/>
</dbReference>
<dbReference type="InterPro" id="IPR034666">
    <property type="entry name" value="ARPC2/4"/>
</dbReference>
<dbReference type="InterPro" id="IPR008384">
    <property type="entry name" value="ARPC4"/>
</dbReference>
<reference evidence="6 7" key="1">
    <citation type="submission" date="2020-02" db="EMBL/GenBank/DDBJ databases">
        <title>Draft genome sequence of Haematococcus lacustris strain NIES-144.</title>
        <authorList>
            <person name="Morimoto D."/>
            <person name="Nakagawa S."/>
            <person name="Yoshida T."/>
            <person name="Sawayama S."/>
        </authorList>
    </citation>
    <scope>NUCLEOTIDE SEQUENCE [LARGE SCALE GENOMIC DNA]</scope>
    <source>
        <strain evidence="6 7">NIES-144</strain>
    </source>
</reference>
<organism evidence="6 7">
    <name type="scientific">Haematococcus lacustris</name>
    <name type="common">Green alga</name>
    <name type="synonym">Haematococcus pluvialis</name>
    <dbReference type="NCBI Taxonomy" id="44745"/>
    <lineage>
        <taxon>Eukaryota</taxon>
        <taxon>Viridiplantae</taxon>
        <taxon>Chlorophyta</taxon>
        <taxon>core chlorophytes</taxon>
        <taxon>Chlorophyceae</taxon>
        <taxon>CS clade</taxon>
        <taxon>Chlamydomonadales</taxon>
        <taxon>Haematococcaceae</taxon>
        <taxon>Haematococcus</taxon>
    </lineage>
</organism>
<keyword evidence="3" id="KW-0963">Cytoplasm</keyword>
<name>A0A6A0A7C0_HAELA</name>
<dbReference type="SUPFAM" id="SSF69645">
    <property type="entry name" value="Arp2/3 complex subunits"/>
    <property type="match status" value="1"/>
</dbReference>
<dbReference type="GO" id="GO:0034314">
    <property type="term" value="P:Arp2/3 complex-mediated actin nucleation"/>
    <property type="evidence" value="ECO:0007669"/>
    <property type="project" value="InterPro"/>
</dbReference>
<sequence>MGDTAAPKMQGYDVSFLITAQHLAGPGARQQLVDWLVGFVMECDAEINGLKLDINARGRAVATSLLRSLAF</sequence>
<evidence type="ECO:0000256" key="3">
    <source>
        <dbReference type="ARBA" id="ARBA00022490"/>
    </source>
</evidence>
<dbReference type="GO" id="GO:0030041">
    <property type="term" value="P:actin filament polymerization"/>
    <property type="evidence" value="ECO:0007669"/>
    <property type="project" value="InterPro"/>
</dbReference>
<keyword evidence="4" id="KW-0009">Actin-binding</keyword>
<dbReference type="AlphaFoldDB" id="A0A6A0A7C0"/>
<keyword evidence="7" id="KW-1185">Reference proteome</keyword>
<comment type="similarity">
    <text evidence="2">Belongs to the ARPC4 family.</text>
</comment>
<accession>A0A6A0A7C0</accession>